<evidence type="ECO:0000256" key="1">
    <source>
        <dbReference type="ARBA" id="ARBA00023015"/>
    </source>
</evidence>
<accession>C8W0M3</accession>
<evidence type="ECO:0008006" key="6">
    <source>
        <dbReference type="Google" id="ProtNLM"/>
    </source>
</evidence>
<dbReference type="EMBL" id="CP001720">
    <property type="protein sequence ID" value="ACV63278.1"/>
    <property type="molecule type" value="Genomic_DNA"/>
</dbReference>
<dbReference type="RefSeq" id="WP_015757979.1">
    <property type="nucleotide sequence ID" value="NC_013216.1"/>
</dbReference>
<dbReference type="Proteomes" id="UP000002217">
    <property type="component" value="Chromosome"/>
</dbReference>
<evidence type="ECO:0000256" key="3">
    <source>
        <dbReference type="ARBA" id="ARBA00023163"/>
    </source>
</evidence>
<dbReference type="GO" id="GO:0003700">
    <property type="term" value="F:DNA-binding transcription factor activity"/>
    <property type="evidence" value="ECO:0007669"/>
    <property type="project" value="InterPro"/>
</dbReference>
<dbReference type="KEGG" id="dae:Dtox_2469"/>
<sequence length="84" mass="9403">MEKHIHNRVLTICSYILETQATVRQAAGVFGISKSTVHKDLTDRLPSVNKELTCAVKLVLNYNKAECSSRGGKALRQKYIKQEA</sequence>
<dbReference type="InterPro" id="IPR018356">
    <property type="entry name" value="Tscrpt_reg_HTH_DeoR_CS"/>
</dbReference>
<dbReference type="PROSITE" id="PS00894">
    <property type="entry name" value="HTH_DEOR_1"/>
    <property type="match status" value="1"/>
</dbReference>
<dbReference type="InterPro" id="IPR014208">
    <property type="entry name" value="Spore_III_D"/>
</dbReference>
<dbReference type="OrthoDB" id="1682956at2"/>
<dbReference type="GO" id="GO:0003677">
    <property type="term" value="F:DNA binding"/>
    <property type="evidence" value="ECO:0007669"/>
    <property type="project" value="UniProtKB-KW"/>
</dbReference>
<keyword evidence="3" id="KW-0804">Transcription</keyword>
<organism evidence="4 5">
    <name type="scientific">Desulfofarcimen acetoxidans (strain ATCC 49208 / DSM 771 / KCTC 5769 / VKM B-1644 / 5575)</name>
    <name type="common">Desulfotomaculum acetoxidans</name>
    <dbReference type="NCBI Taxonomy" id="485916"/>
    <lineage>
        <taxon>Bacteria</taxon>
        <taxon>Bacillati</taxon>
        <taxon>Bacillota</taxon>
        <taxon>Clostridia</taxon>
        <taxon>Eubacteriales</taxon>
        <taxon>Peptococcaceae</taxon>
        <taxon>Desulfofarcimen</taxon>
    </lineage>
</organism>
<keyword evidence="5" id="KW-1185">Reference proteome</keyword>
<dbReference type="eggNOG" id="COG1609">
    <property type="taxonomic scope" value="Bacteria"/>
</dbReference>
<protein>
    <recommendedName>
        <fullName evidence="6">Sporulation transcriptional regulator SpoIIID</fullName>
    </recommendedName>
</protein>
<name>C8W0M3_DESAS</name>
<evidence type="ECO:0000256" key="2">
    <source>
        <dbReference type="ARBA" id="ARBA00023125"/>
    </source>
</evidence>
<dbReference type="STRING" id="485916.Dtox_2469"/>
<dbReference type="AlphaFoldDB" id="C8W0M3"/>
<evidence type="ECO:0000313" key="5">
    <source>
        <dbReference type="Proteomes" id="UP000002217"/>
    </source>
</evidence>
<keyword evidence="2" id="KW-0238">DNA-binding</keyword>
<dbReference type="Pfam" id="PF12116">
    <property type="entry name" value="SpoIIID"/>
    <property type="match status" value="1"/>
</dbReference>
<dbReference type="HOGENOM" id="CLU_174628_0_0_9"/>
<gene>
    <name evidence="4" type="ordered locus">Dtox_2469</name>
</gene>
<reference evidence="4 5" key="1">
    <citation type="journal article" date="2009" name="Stand. Genomic Sci.">
        <title>Complete genome sequence of Desulfotomaculum acetoxidans type strain (5575).</title>
        <authorList>
            <person name="Spring S."/>
            <person name="Lapidus A."/>
            <person name="Schroder M."/>
            <person name="Gleim D."/>
            <person name="Sims D."/>
            <person name="Meincke L."/>
            <person name="Glavina Del Rio T."/>
            <person name="Tice H."/>
            <person name="Copeland A."/>
            <person name="Cheng J.F."/>
            <person name="Lucas S."/>
            <person name="Chen F."/>
            <person name="Nolan M."/>
            <person name="Bruce D."/>
            <person name="Goodwin L."/>
            <person name="Pitluck S."/>
            <person name="Ivanova N."/>
            <person name="Mavromatis K."/>
            <person name="Mikhailova N."/>
            <person name="Pati A."/>
            <person name="Chen A."/>
            <person name="Palaniappan K."/>
            <person name="Land M."/>
            <person name="Hauser L."/>
            <person name="Chang Y.J."/>
            <person name="Jeffries C.D."/>
            <person name="Chain P."/>
            <person name="Saunders E."/>
            <person name="Brettin T."/>
            <person name="Detter J.C."/>
            <person name="Goker M."/>
            <person name="Bristow J."/>
            <person name="Eisen J.A."/>
            <person name="Markowitz V."/>
            <person name="Hugenholtz P."/>
            <person name="Kyrpides N.C."/>
            <person name="Klenk H.P."/>
            <person name="Han C."/>
        </authorList>
    </citation>
    <scope>NUCLEOTIDE SEQUENCE [LARGE SCALE GENOMIC DNA]</scope>
    <source>
        <strain evidence="5">ATCC 49208 / DSM 771 / VKM B-1644</strain>
    </source>
</reference>
<keyword evidence="1" id="KW-0805">Transcription regulation</keyword>
<proteinExistence type="predicted"/>
<evidence type="ECO:0000313" key="4">
    <source>
        <dbReference type="EMBL" id="ACV63278.1"/>
    </source>
</evidence>